<reference evidence="2 3" key="1">
    <citation type="submission" date="2024-03" db="EMBL/GenBank/DDBJ databases">
        <title>The Acrasis kona genome and developmental transcriptomes reveal deep origins of eukaryotic multicellular pathways.</title>
        <authorList>
            <person name="Sheikh S."/>
            <person name="Fu C.-J."/>
            <person name="Brown M.W."/>
            <person name="Baldauf S.L."/>
        </authorList>
    </citation>
    <scope>NUCLEOTIDE SEQUENCE [LARGE SCALE GENOMIC DNA]</scope>
    <source>
        <strain evidence="2 3">ATCC MYA-3509</strain>
    </source>
</reference>
<evidence type="ECO:0000313" key="2">
    <source>
        <dbReference type="EMBL" id="KAL0480971.1"/>
    </source>
</evidence>
<feature type="region of interest" description="Disordered" evidence="1">
    <location>
        <begin position="376"/>
        <end position="461"/>
    </location>
</feature>
<accession>A0AAW2YU50</accession>
<dbReference type="EMBL" id="JAOPGA020000708">
    <property type="protein sequence ID" value="KAL0480971.1"/>
    <property type="molecule type" value="Genomic_DNA"/>
</dbReference>
<evidence type="ECO:0000313" key="3">
    <source>
        <dbReference type="Proteomes" id="UP001431209"/>
    </source>
</evidence>
<feature type="compositionally biased region" description="Basic and acidic residues" evidence="1">
    <location>
        <begin position="33"/>
        <end position="49"/>
    </location>
</feature>
<proteinExistence type="predicted"/>
<feature type="compositionally biased region" description="Basic residues" evidence="1">
    <location>
        <begin position="53"/>
        <end position="63"/>
    </location>
</feature>
<feature type="region of interest" description="Disordered" evidence="1">
    <location>
        <begin position="336"/>
        <end position="363"/>
    </location>
</feature>
<feature type="compositionally biased region" description="Acidic residues" evidence="1">
    <location>
        <begin position="103"/>
        <end position="113"/>
    </location>
</feature>
<dbReference type="Proteomes" id="UP001431209">
    <property type="component" value="Unassembled WGS sequence"/>
</dbReference>
<feature type="compositionally biased region" description="Basic and acidic residues" evidence="1">
    <location>
        <begin position="64"/>
        <end position="75"/>
    </location>
</feature>
<feature type="compositionally biased region" description="Acidic residues" evidence="1">
    <location>
        <begin position="76"/>
        <end position="94"/>
    </location>
</feature>
<comment type="caution">
    <text evidence="2">The sequence shown here is derived from an EMBL/GenBank/DDBJ whole genome shotgun (WGS) entry which is preliminary data.</text>
</comment>
<protein>
    <submittedName>
        <fullName evidence="2">Uncharacterized protein</fullName>
    </submittedName>
</protein>
<sequence length="461" mass="53297">MSKVASNAGSNMQRTSDENNEQGRRKPSSRSAQQRERTASKKLEAEQQTKAKPQLKRKNKRSKKDNDTADEKGEEEKDEMVVEENEEPNEDDATNSEGSTTDSDTDSGSDDDATNNLHTDFDEDDEDEDEVMDDDFCAKRRRSLMGYNASFNYTRLSIEKLSDHPIVLRGCNYETMWDKKELVQLQEDLKLLYKKARQRIKTLKRDVRKLDDELQRKRHLYSKRTPSATEPQPEDVDGKKDLLKQRICGVMNSRGNPCQRTGFCPFHAQSNKSYAFYKKRDEHTPPSSEQSPDPDKETTMLASNIKEKQDKMQVSILLVAAAALERDGIDDNEASRREVQTPNQPQFIQQQQQQQQQPKQQQHQLFQTIVNNLPLQQQQMQHSQPVQHRPTLPSHTESYEVSSGDIPYPNIPQYHHNLREEGRAIPSLYELSQKPPPPFDFEPESRDQNPHSMRRNNNPMS</sequence>
<feature type="compositionally biased region" description="Low complexity" evidence="1">
    <location>
        <begin position="376"/>
        <end position="388"/>
    </location>
</feature>
<gene>
    <name evidence="2" type="ORF">AKO1_013609</name>
</gene>
<feature type="compositionally biased region" description="Basic and acidic residues" evidence="1">
    <location>
        <begin position="15"/>
        <end position="24"/>
    </location>
</feature>
<feature type="compositionally biased region" description="Low complexity" evidence="1">
    <location>
        <begin position="340"/>
        <end position="363"/>
    </location>
</feature>
<feature type="compositionally biased region" description="Polar residues" evidence="1">
    <location>
        <begin position="1"/>
        <end position="14"/>
    </location>
</feature>
<feature type="region of interest" description="Disordered" evidence="1">
    <location>
        <begin position="217"/>
        <end position="239"/>
    </location>
</feature>
<evidence type="ECO:0000256" key="1">
    <source>
        <dbReference type="SAM" id="MobiDB-lite"/>
    </source>
</evidence>
<organism evidence="2 3">
    <name type="scientific">Acrasis kona</name>
    <dbReference type="NCBI Taxonomy" id="1008807"/>
    <lineage>
        <taxon>Eukaryota</taxon>
        <taxon>Discoba</taxon>
        <taxon>Heterolobosea</taxon>
        <taxon>Tetramitia</taxon>
        <taxon>Eutetramitia</taxon>
        <taxon>Acrasidae</taxon>
        <taxon>Acrasis</taxon>
    </lineage>
</organism>
<dbReference type="AlphaFoldDB" id="A0AAW2YU50"/>
<name>A0AAW2YU50_9EUKA</name>
<feature type="compositionally biased region" description="Acidic residues" evidence="1">
    <location>
        <begin position="121"/>
        <end position="131"/>
    </location>
</feature>
<keyword evidence="3" id="KW-1185">Reference proteome</keyword>
<feature type="region of interest" description="Disordered" evidence="1">
    <location>
        <begin position="1"/>
        <end position="131"/>
    </location>
</feature>